<reference evidence="4 5" key="2">
    <citation type="submission" date="2023-12" db="EMBL/GenBank/DDBJ databases">
        <title>Description of an unclassified Opitutus bacterium of Verrucomicrobiota.</title>
        <authorList>
            <person name="Zhang D.-F."/>
        </authorList>
    </citation>
    <scope>NUCLEOTIDE SEQUENCE [LARGE SCALE GENOMIC DNA]</scope>
    <source>
        <strain evidence="4 5">WL0086</strain>
    </source>
</reference>
<proteinExistence type="predicted"/>
<dbReference type="PANTHER" id="PTHR43420:SF12">
    <property type="entry name" value="N-ACETYLTRANSFERASE DOMAIN-CONTAINING PROTEIN"/>
    <property type="match status" value="1"/>
</dbReference>
<dbReference type="Proteomes" id="UP000738431">
    <property type="component" value="Chromosome"/>
</dbReference>
<keyword evidence="5" id="KW-1185">Reference proteome</keyword>
<dbReference type="Pfam" id="PF00583">
    <property type="entry name" value="Acetyltransf_1"/>
    <property type="match status" value="1"/>
</dbReference>
<gene>
    <name evidence="4" type="ORF">K1X11_013540</name>
</gene>
<evidence type="ECO:0000313" key="5">
    <source>
        <dbReference type="Proteomes" id="UP000738431"/>
    </source>
</evidence>
<evidence type="ECO:0000256" key="1">
    <source>
        <dbReference type="ARBA" id="ARBA00022679"/>
    </source>
</evidence>
<dbReference type="SUPFAM" id="SSF55729">
    <property type="entry name" value="Acyl-CoA N-acyltransferases (Nat)"/>
    <property type="match status" value="1"/>
</dbReference>
<dbReference type="EMBL" id="CP139781">
    <property type="protein sequence ID" value="WRQ85830.1"/>
    <property type="molecule type" value="Genomic_DNA"/>
</dbReference>
<evidence type="ECO:0000259" key="3">
    <source>
        <dbReference type="PROSITE" id="PS51186"/>
    </source>
</evidence>
<dbReference type="Gene3D" id="3.40.630.30">
    <property type="match status" value="1"/>
</dbReference>
<keyword evidence="2" id="KW-0012">Acyltransferase</keyword>
<dbReference type="PANTHER" id="PTHR43420">
    <property type="entry name" value="ACETYLTRANSFERASE"/>
    <property type="match status" value="1"/>
</dbReference>
<protein>
    <submittedName>
        <fullName evidence="4">GNAT family N-acetyltransferase</fullName>
    </submittedName>
</protein>
<reference evidence="4 5" key="1">
    <citation type="submission" date="2021-08" db="EMBL/GenBank/DDBJ databases">
        <authorList>
            <person name="Zhang D."/>
            <person name="Zhang A."/>
            <person name="Wang L."/>
        </authorList>
    </citation>
    <scope>NUCLEOTIDE SEQUENCE [LARGE SCALE GENOMIC DNA]</scope>
    <source>
        <strain evidence="4 5">WL0086</strain>
    </source>
</reference>
<evidence type="ECO:0000256" key="2">
    <source>
        <dbReference type="ARBA" id="ARBA00023315"/>
    </source>
</evidence>
<organism evidence="4 5">
    <name type="scientific">Actomonas aquatica</name>
    <dbReference type="NCBI Taxonomy" id="2866162"/>
    <lineage>
        <taxon>Bacteria</taxon>
        <taxon>Pseudomonadati</taxon>
        <taxon>Verrucomicrobiota</taxon>
        <taxon>Opitutia</taxon>
        <taxon>Opitutales</taxon>
        <taxon>Opitutaceae</taxon>
        <taxon>Actomonas</taxon>
    </lineage>
</organism>
<dbReference type="PROSITE" id="PS51186">
    <property type="entry name" value="GNAT"/>
    <property type="match status" value="1"/>
</dbReference>
<sequence length="272" mass="30152">MNLRPLSTIAVEVIAALLNRGFADYLVPLRFDAAAVQAMERQDQVDLDASWLLHDGREHLGVLLIARRGFHSRVAGMCLVPEARGRGLGRHLLDTAIHSARERGDTHLHLEVIDQNKTALRLYQRSGFKRVRQLLGYSAAPVDATAPEADDISVHPLTTYIETARQHEWSNLPWQISAPTLAALDVNQHTTLRVGSLLALVRNLPNQIKILRALLPLNTSEPSAADLRALRDRHPAATWRAPALFPVEWQPAFTAAGLTPDDLTQSQLTLEL</sequence>
<dbReference type="InterPro" id="IPR016181">
    <property type="entry name" value="Acyl_CoA_acyltransferase"/>
</dbReference>
<dbReference type="InterPro" id="IPR050680">
    <property type="entry name" value="YpeA/RimI_acetyltransf"/>
</dbReference>
<dbReference type="RefSeq" id="WP_221032649.1">
    <property type="nucleotide sequence ID" value="NZ_CP139781.1"/>
</dbReference>
<feature type="domain" description="N-acetyltransferase" evidence="3">
    <location>
        <begin position="1"/>
        <end position="147"/>
    </location>
</feature>
<keyword evidence="1" id="KW-0808">Transferase</keyword>
<evidence type="ECO:0000313" key="4">
    <source>
        <dbReference type="EMBL" id="WRQ85830.1"/>
    </source>
</evidence>
<dbReference type="CDD" id="cd04301">
    <property type="entry name" value="NAT_SF"/>
    <property type="match status" value="1"/>
</dbReference>
<dbReference type="InterPro" id="IPR000182">
    <property type="entry name" value="GNAT_dom"/>
</dbReference>
<name>A0ABZ1C694_9BACT</name>
<accession>A0ABZ1C694</accession>